<keyword evidence="1" id="KW-0805">Transcription regulation</keyword>
<dbReference type="InterPro" id="IPR000843">
    <property type="entry name" value="HTH_LacI"/>
</dbReference>
<keyword evidence="2" id="KW-0238">DNA-binding</keyword>
<keyword evidence="3" id="KW-0804">Transcription</keyword>
<dbReference type="Pfam" id="PF00356">
    <property type="entry name" value="LacI"/>
    <property type="match status" value="1"/>
</dbReference>
<sequence length="347" mass="38379">MVSLKRIAAELDVSYSLVSKVLNGRLGTTGVSAKTQDAIRKKARQLNYVPNRLAVALKAGRKGAIGVFFHHLGTPGSDLSDRLLKGLAEELDKIAVRMWLRFFFTDEEFAEACDSRLKSEVDGLIVTGVYHPGLWKKLRELEESGLPVLTLFNDVPEGSSDERVTSVRVCYETHGYLPTRHLLELGHRRLACVATFESRTAGFERAHREAGVPIDRRMIIPTKGFLMEDGRFAVERLCKLGQMPEGIVCQSDAQANGVINELMIRGLRVPDDVKVTGVDNSPLAEDSIVPITSMTSEMRRAGHRAVKLLMQKIEGKAVESVVYQPKLVGRTSTGMPVLRGVDRSLLE</sequence>
<organism evidence="5 6">
    <name type="scientific">Terrimicrobium sacchariphilum</name>
    <dbReference type="NCBI Taxonomy" id="690879"/>
    <lineage>
        <taxon>Bacteria</taxon>
        <taxon>Pseudomonadati</taxon>
        <taxon>Verrucomicrobiota</taxon>
        <taxon>Terrimicrobiia</taxon>
        <taxon>Terrimicrobiales</taxon>
        <taxon>Terrimicrobiaceae</taxon>
        <taxon>Terrimicrobium</taxon>
    </lineage>
</organism>
<keyword evidence="6" id="KW-1185">Reference proteome</keyword>
<evidence type="ECO:0000256" key="3">
    <source>
        <dbReference type="ARBA" id="ARBA00023163"/>
    </source>
</evidence>
<dbReference type="STRING" id="690879.TSACC_2637"/>
<dbReference type="Gene3D" id="1.10.260.40">
    <property type="entry name" value="lambda repressor-like DNA-binding domains"/>
    <property type="match status" value="1"/>
</dbReference>
<dbReference type="InterPro" id="IPR010982">
    <property type="entry name" value="Lambda_DNA-bd_dom_sf"/>
</dbReference>
<evidence type="ECO:0000256" key="2">
    <source>
        <dbReference type="ARBA" id="ARBA00023125"/>
    </source>
</evidence>
<dbReference type="AlphaFoldDB" id="A0A146G313"/>
<dbReference type="SUPFAM" id="SSF53822">
    <property type="entry name" value="Periplasmic binding protein-like I"/>
    <property type="match status" value="1"/>
</dbReference>
<dbReference type="Gene3D" id="3.40.50.2300">
    <property type="match status" value="2"/>
</dbReference>
<evidence type="ECO:0000259" key="4">
    <source>
        <dbReference type="PROSITE" id="PS50932"/>
    </source>
</evidence>
<dbReference type="PANTHER" id="PTHR30146:SF109">
    <property type="entry name" value="HTH-TYPE TRANSCRIPTIONAL REGULATOR GALS"/>
    <property type="match status" value="1"/>
</dbReference>
<dbReference type="Proteomes" id="UP000076023">
    <property type="component" value="Unassembled WGS sequence"/>
</dbReference>
<dbReference type="InterPro" id="IPR046335">
    <property type="entry name" value="LacI/GalR-like_sensor"/>
</dbReference>
<dbReference type="InParanoid" id="A0A146G313"/>
<evidence type="ECO:0000313" key="5">
    <source>
        <dbReference type="EMBL" id="GAT32239.1"/>
    </source>
</evidence>
<dbReference type="RefSeq" id="WP_169809525.1">
    <property type="nucleotide sequence ID" value="NZ_BDCO01000002.1"/>
</dbReference>
<gene>
    <name evidence="5" type="ORF">TSACC_2637</name>
</gene>
<dbReference type="SUPFAM" id="SSF47413">
    <property type="entry name" value="lambda repressor-like DNA-binding domains"/>
    <property type="match status" value="1"/>
</dbReference>
<dbReference type="GO" id="GO:0000976">
    <property type="term" value="F:transcription cis-regulatory region binding"/>
    <property type="evidence" value="ECO:0007669"/>
    <property type="project" value="TreeGrafter"/>
</dbReference>
<accession>A0A146G313</accession>
<comment type="caution">
    <text evidence="5">The sequence shown here is derived from an EMBL/GenBank/DDBJ whole genome shotgun (WGS) entry which is preliminary data.</text>
</comment>
<evidence type="ECO:0000313" key="6">
    <source>
        <dbReference type="Proteomes" id="UP000076023"/>
    </source>
</evidence>
<dbReference type="InterPro" id="IPR028082">
    <property type="entry name" value="Peripla_BP_I"/>
</dbReference>
<dbReference type="GO" id="GO:0003700">
    <property type="term" value="F:DNA-binding transcription factor activity"/>
    <property type="evidence" value="ECO:0007669"/>
    <property type="project" value="TreeGrafter"/>
</dbReference>
<dbReference type="PROSITE" id="PS50932">
    <property type="entry name" value="HTH_LACI_2"/>
    <property type="match status" value="1"/>
</dbReference>
<feature type="domain" description="HTH lacI-type" evidence="4">
    <location>
        <begin position="2"/>
        <end position="59"/>
    </location>
</feature>
<dbReference type="EMBL" id="BDCO01000002">
    <property type="protein sequence ID" value="GAT32239.1"/>
    <property type="molecule type" value="Genomic_DNA"/>
</dbReference>
<dbReference type="Pfam" id="PF13377">
    <property type="entry name" value="Peripla_BP_3"/>
    <property type="match status" value="1"/>
</dbReference>
<reference evidence="6" key="1">
    <citation type="journal article" date="2017" name="Genome Announc.">
        <title>Draft Genome Sequence of Terrimicrobium sacchariphilum NM-5T, a Facultative Anaerobic Soil Bacterium of the Class Spartobacteria.</title>
        <authorList>
            <person name="Qiu Y.L."/>
            <person name="Tourlousse D.M."/>
            <person name="Matsuura N."/>
            <person name="Ohashi A."/>
            <person name="Sekiguchi Y."/>
        </authorList>
    </citation>
    <scope>NUCLEOTIDE SEQUENCE [LARGE SCALE GENOMIC DNA]</scope>
    <source>
        <strain evidence="6">NM-5</strain>
    </source>
</reference>
<evidence type="ECO:0000256" key="1">
    <source>
        <dbReference type="ARBA" id="ARBA00023015"/>
    </source>
</evidence>
<name>A0A146G313_TERSA</name>
<dbReference type="PANTHER" id="PTHR30146">
    <property type="entry name" value="LACI-RELATED TRANSCRIPTIONAL REPRESSOR"/>
    <property type="match status" value="1"/>
</dbReference>
<dbReference type="CDD" id="cd01392">
    <property type="entry name" value="HTH_LacI"/>
    <property type="match status" value="1"/>
</dbReference>
<dbReference type="SMART" id="SM00354">
    <property type="entry name" value="HTH_LACI"/>
    <property type="match status" value="1"/>
</dbReference>
<proteinExistence type="predicted"/>
<protein>
    <submittedName>
        <fullName evidence="5">LacI family transcriptional regulator</fullName>
    </submittedName>
</protein>